<comment type="caution">
    <text evidence="3">The sequence shown here is derived from an EMBL/GenBank/DDBJ whole genome shotgun (WGS) entry which is preliminary data.</text>
</comment>
<evidence type="ECO:0000313" key="3">
    <source>
        <dbReference type="EMBL" id="MFC5861766.1"/>
    </source>
</evidence>
<sequence>MKLFEAVERYVTRRRVEGLQFMSGQAVLRALCKHCGNIDLGDLSSSQIAKFTSASRFAPKTSGSKFSIVKGFVDFYVIRHQMSQLVLEKPPRPRSDRQPFIYACNQIRTLLHQAENAVRRRDMFGGETFRMILLLLYATGITHEEVLVLRRSSVDLAKRRINVDGISTRQPRSLPIGLELRRELTKYMNSTRKLSRREDLLFRRNNGQPIQYSNLTARFAVLRKDANLMPSAQCQVPRILDLRFTFAVHRLTQWIRTGKNLNDLIPALSTYMGYSTLTRAEQFLAFVPERFKEDLKKLSPAKGRRRWCENVQLMNFLASL</sequence>
<accession>A0ABW1ED19</accession>
<dbReference type="Gene3D" id="1.10.443.10">
    <property type="entry name" value="Intergrase catalytic core"/>
    <property type="match status" value="1"/>
</dbReference>
<dbReference type="Pfam" id="PF00589">
    <property type="entry name" value="Phage_integrase"/>
    <property type="match status" value="1"/>
</dbReference>
<feature type="domain" description="Tyr recombinase" evidence="2">
    <location>
        <begin position="97"/>
        <end position="300"/>
    </location>
</feature>
<keyword evidence="1" id="KW-0233">DNA recombination</keyword>
<dbReference type="PROSITE" id="PS51898">
    <property type="entry name" value="TYR_RECOMBINASE"/>
    <property type="match status" value="1"/>
</dbReference>
<dbReference type="InterPro" id="IPR002104">
    <property type="entry name" value="Integrase_catalytic"/>
</dbReference>
<protein>
    <submittedName>
        <fullName evidence="3">Tyrosine-type recombinase/integrase</fullName>
    </submittedName>
</protein>
<dbReference type="RefSeq" id="WP_263337379.1">
    <property type="nucleotide sequence ID" value="NZ_JAGSYH010000004.1"/>
</dbReference>
<proteinExistence type="predicted"/>
<dbReference type="EMBL" id="JBHSPH010000002">
    <property type="protein sequence ID" value="MFC5861766.1"/>
    <property type="molecule type" value="Genomic_DNA"/>
</dbReference>
<gene>
    <name evidence="3" type="ORF">ACFPT7_05640</name>
</gene>
<dbReference type="InterPro" id="IPR011010">
    <property type="entry name" value="DNA_brk_join_enz"/>
</dbReference>
<reference evidence="4" key="1">
    <citation type="journal article" date="2019" name="Int. J. Syst. Evol. Microbiol.">
        <title>The Global Catalogue of Microorganisms (GCM) 10K type strain sequencing project: providing services to taxonomists for standard genome sequencing and annotation.</title>
        <authorList>
            <consortium name="The Broad Institute Genomics Platform"/>
            <consortium name="The Broad Institute Genome Sequencing Center for Infectious Disease"/>
            <person name="Wu L."/>
            <person name="Ma J."/>
        </authorList>
    </citation>
    <scope>NUCLEOTIDE SEQUENCE [LARGE SCALE GENOMIC DNA]</scope>
    <source>
        <strain evidence="4">JCM 4087</strain>
    </source>
</reference>
<dbReference type="SUPFAM" id="SSF56349">
    <property type="entry name" value="DNA breaking-rejoining enzymes"/>
    <property type="match status" value="1"/>
</dbReference>
<name>A0ABW1ED19_9BACT</name>
<dbReference type="Proteomes" id="UP001596091">
    <property type="component" value="Unassembled WGS sequence"/>
</dbReference>
<evidence type="ECO:0000259" key="2">
    <source>
        <dbReference type="PROSITE" id="PS51898"/>
    </source>
</evidence>
<keyword evidence="4" id="KW-1185">Reference proteome</keyword>
<evidence type="ECO:0000256" key="1">
    <source>
        <dbReference type="ARBA" id="ARBA00023172"/>
    </source>
</evidence>
<evidence type="ECO:0000313" key="4">
    <source>
        <dbReference type="Proteomes" id="UP001596091"/>
    </source>
</evidence>
<organism evidence="3 4">
    <name type="scientific">Acidicapsa dinghuensis</name>
    <dbReference type="NCBI Taxonomy" id="2218256"/>
    <lineage>
        <taxon>Bacteria</taxon>
        <taxon>Pseudomonadati</taxon>
        <taxon>Acidobacteriota</taxon>
        <taxon>Terriglobia</taxon>
        <taxon>Terriglobales</taxon>
        <taxon>Acidobacteriaceae</taxon>
        <taxon>Acidicapsa</taxon>
    </lineage>
</organism>
<dbReference type="InterPro" id="IPR013762">
    <property type="entry name" value="Integrase-like_cat_sf"/>
</dbReference>